<feature type="compositionally biased region" description="Basic residues" evidence="4">
    <location>
        <begin position="214"/>
        <end position="225"/>
    </location>
</feature>
<feature type="compositionally biased region" description="Low complexity" evidence="4">
    <location>
        <begin position="271"/>
        <end position="300"/>
    </location>
</feature>
<dbReference type="InterPro" id="IPR027417">
    <property type="entry name" value="P-loop_NTPase"/>
</dbReference>
<dbReference type="PANTHER" id="PTHR30580">
    <property type="entry name" value="PRIMOSOMAL PROTEIN N"/>
    <property type="match status" value="1"/>
</dbReference>
<sequence length="346" mass="37318">MSSPKPPRPCAAPSLPRPSSLPARRRHRIGQDRSLFRGRRRRDRRGQAEHRPPPRNRADRALPQKASTRGSGSSRSRGTPACASSQRRRAWRAIASGEALVTVGARSALFLPYPNLGLIVVDEAHETSFKQEEGVHYHARDVAVMRGHFERCPVVLASATPAIETRQQVALGRYTEVKLPGRYGAAEMPDIEAIDLLAEQPPRGRGSTPVSSRRSTRRSSARNRHCCSSTAAATRRSPCAAPAAIASNAPISPRGWSSIASSAASPAIIAATPSRPRAPARNATARTAWSPAARASSASRTRSRRCSPTPRPPSSPRTRSGPPPRRRSSSTGWRRATSTSSSAPSW</sequence>
<dbReference type="GO" id="GO:0006302">
    <property type="term" value="P:double-strand break repair"/>
    <property type="evidence" value="ECO:0007669"/>
    <property type="project" value="TreeGrafter"/>
</dbReference>
<evidence type="ECO:0000256" key="2">
    <source>
        <dbReference type="ARBA" id="ARBA00022840"/>
    </source>
</evidence>
<dbReference type="GO" id="GO:0006310">
    <property type="term" value="P:DNA recombination"/>
    <property type="evidence" value="ECO:0007669"/>
    <property type="project" value="TreeGrafter"/>
</dbReference>
<evidence type="ECO:0000313" key="6">
    <source>
        <dbReference type="EMBL" id="KAI1692340.1"/>
    </source>
</evidence>
<dbReference type="GO" id="GO:0005524">
    <property type="term" value="F:ATP binding"/>
    <property type="evidence" value="ECO:0007669"/>
    <property type="project" value="UniProtKB-KW"/>
</dbReference>
<accession>A0AAD4MFZ5</accession>
<dbReference type="PANTHER" id="PTHR30580:SF0">
    <property type="entry name" value="PRIMOSOMAL PROTEIN N"/>
    <property type="match status" value="1"/>
</dbReference>
<name>A0AAD4MFZ5_9BILA</name>
<feature type="region of interest" description="Disordered" evidence="4">
    <location>
        <begin position="196"/>
        <end position="240"/>
    </location>
</feature>
<feature type="compositionally biased region" description="Low complexity" evidence="4">
    <location>
        <begin position="67"/>
        <end position="79"/>
    </location>
</feature>
<protein>
    <submittedName>
        <fullName evidence="6">Primosomal protein N</fullName>
    </submittedName>
</protein>
<dbReference type="InterPro" id="IPR014001">
    <property type="entry name" value="Helicase_ATP-bd"/>
</dbReference>
<feature type="compositionally biased region" description="Low complexity" evidence="4">
    <location>
        <begin position="11"/>
        <end position="22"/>
    </location>
</feature>
<dbReference type="Gene3D" id="3.40.50.300">
    <property type="entry name" value="P-loop containing nucleotide triphosphate hydrolases"/>
    <property type="match status" value="1"/>
</dbReference>
<comment type="caution">
    <text evidence="6">The sequence shown here is derived from an EMBL/GenBank/DDBJ whole genome shotgun (WGS) entry which is preliminary data.</text>
</comment>
<evidence type="ECO:0000256" key="4">
    <source>
        <dbReference type="SAM" id="MobiDB-lite"/>
    </source>
</evidence>
<evidence type="ECO:0000259" key="5">
    <source>
        <dbReference type="PROSITE" id="PS51192"/>
    </source>
</evidence>
<gene>
    <name evidence="6" type="ORF">DdX_21296</name>
</gene>
<keyword evidence="2" id="KW-0067">ATP-binding</keyword>
<feature type="compositionally biased region" description="Low complexity" evidence="4">
    <location>
        <begin position="329"/>
        <end position="346"/>
    </location>
</feature>
<proteinExistence type="predicted"/>
<dbReference type="Proteomes" id="UP001201812">
    <property type="component" value="Unassembled WGS sequence"/>
</dbReference>
<feature type="compositionally biased region" description="Low complexity" evidence="4">
    <location>
        <begin position="201"/>
        <end position="213"/>
    </location>
</feature>
<reference evidence="6" key="1">
    <citation type="submission" date="2022-01" db="EMBL/GenBank/DDBJ databases">
        <title>Genome Sequence Resource for Two Populations of Ditylenchus destructor, the Migratory Endoparasitic Phytonematode.</title>
        <authorList>
            <person name="Zhang H."/>
            <person name="Lin R."/>
            <person name="Xie B."/>
        </authorList>
    </citation>
    <scope>NUCLEOTIDE SEQUENCE</scope>
    <source>
        <strain evidence="6">BazhouSP</strain>
    </source>
</reference>
<dbReference type="AlphaFoldDB" id="A0AAD4MFZ5"/>
<dbReference type="EMBL" id="JAKKPZ010000780">
    <property type="protein sequence ID" value="KAI1692340.1"/>
    <property type="molecule type" value="Genomic_DNA"/>
</dbReference>
<dbReference type="PROSITE" id="PS51192">
    <property type="entry name" value="HELICASE_ATP_BIND_1"/>
    <property type="match status" value="1"/>
</dbReference>
<dbReference type="GO" id="GO:0006270">
    <property type="term" value="P:DNA replication initiation"/>
    <property type="evidence" value="ECO:0007669"/>
    <property type="project" value="TreeGrafter"/>
</dbReference>
<keyword evidence="1" id="KW-0547">Nucleotide-binding</keyword>
<keyword evidence="3" id="KW-0238">DNA-binding</keyword>
<dbReference type="GO" id="GO:0043138">
    <property type="term" value="F:3'-5' DNA helicase activity"/>
    <property type="evidence" value="ECO:0007669"/>
    <property type="project" value="TreeGrafter"/>
</dbReference>
<feature type="compositionally biased region" description="Basic and acidic residues" evidence="4">
    <location>
        <begin position="45"/>
        <end position="62"/>
    </location>
</feature>
<feature type="domain" description="Helicase ATP-binding" evidence="5">
    <location>
        <begin position="60"/>
        <end position="179"/>
    </location>
</feature>
<evidence type="ECO:0000256" key="1">
    <source>
        <dbReference type="ARBA" id="ARBA00022741"/>
    </source>
</evidence>
<evidence type="ECO:0000256" key="3">
    <source>
        <dbReference type="ARBA" id="ARBA00023125"/>
    </source>
</evidence>
<keyword evidence="7" id="KW-1185">Reference proteome</keyword>
<dbReference type="SUPFAM" id="SSF52540">
    <property type="entry name" value="P-loop containing nucleoside triphosphate hydrolases"/>
    <property type="match status" value="1"/>
</dbReference>
<feature type="compositionally biased region" description="Pro residues" evidence="4">
    <location>
        <begin position="1"/>
        <end position="10"/>
    </location>
</feature>
<evidence type="ECO:0000313" key="7">
    <source>
        <dbReference type="Proteomes" id="UP001201812"/>
    </source>
</evidence>
<feature type="region of interest" description="Disordered" evidence="4">
    <location>
        <begin position="1"/>
        <end position="88"/>
    </location>
</feature>
<organism evidence="6 7">
    <name type="scientific">Ditylenchus destructor</name>
    <dbReference type="NCBI Taxonomy" id="166010"/>
    <lineage>
        <taxon>Eukaryota</taxon>
        <taxon>Metazoa</taxon>
        <taxon>Ecdysozoa</taxon>
        <taxon>Nematoda</taxon>
        <taxon>Chromadorea</taxon>
        <taxon>Rhabditida</taxon>
        <taxon>Tylenchina</taxon>
        <taxon>Tylenchomorpha</taxon>
        <taxon>Sphaerularioidea</taxon>
        <taxon>Anguinidae</taxon>
        <taxon>Anguininae</taxon>
        <taxon>Ditylenchus</taxon>
    </lineage>
</organism>
<dbReference type="GO" id="GO:0003677">
    <property type="term" value="F:DNA binding"/>
    <property type="evidence" value="ECO:0007669"/>
    <property type="project" value="UniProtKB-KW"/>
</dbReference>
<feature type="region of interest" description="Disordered" evidence="4">
    <location>
        <begin position="271"/>
        <end position="346"/>
    </location>
</feature>